<protein>
    <submittedName>
        <fullName evidence="1">Uncharacterized protein</fullName>
    </submittedName>
</protein>
<gene>
    <name evidence="1" type="ORF">DFH07DRAFT_742065</name>
</gene>
<keyword evidence="2" id="KW-1185">Reference proteome</keyword>
<dbReference type="EMBL" id="JARJLG010000057">
    <property type="protein sequence ID" value="KAJ7757779.1"/>
    <property type="molecule type" value="Genomic_DNA"/>
</dbReference>
<evidence type="ECO:0000313" key="2">
    <source>
        <dbReference type="Proteomes" id="UP001215280"/>
    </source>
</evidence>
<accession>A0AAD7J5V2</accession>
<feature type="non-terminal residue" evidence="1">
    <location>
        <position position="1"/>
    </location>
</feature>
<comment type="caution">
    <text evidence="1">The sequence shown here is derived from an EMBL/GenBank/DDBJ whole genome shotgun (WGS) entry which is preliminary data.</text>
</comment>
<reference evidence="1" key="1">
    <citation type="submission" date="2023-03" db="EMBL/GenBank/DDBJ databases">
        <title>Massive genome expansion in bonnet fungi (Mycena s.s.) driven by repeated elements and novel gene families across ecological guilds.</title>
        <authorList>
            <consortium name="Lawrence Berkeley National Laboratory"/>
            <person name="Harder C.B."/>
            <person name="Miyauchi S."/>
            <person name="Viragh M."/>
            <person name="Kuo A."/>
            <person name="Thoen E."/>
            <person name="Andreopoulos B."/>
            <person name="Lu D."/>
            <person name="Skrede I."/>
            <person name="Drula E."/>
            <person name="Henrissat B."/>
            <person name="Morin E."/>
            <person name="Kohler A."/>
            <person name="Barry K."/>
            <person name="LaButti K."/>
            <person name="Morin E."/>
            <person name="Salamov A."/>
            <person name="Lipzen A."/>
            <person name="Mereny Z."/>
            <person name="Hegedus B."/>
            <person name="Baldrian P."/>
            <person name="Stursova M."/>
            <person name="Weitz H."/>
            <person name="Taylor A."/>
            <person name="Grigoriev I.V."/>
            <person name="Nagy L.G."/>
            <person name="Martin F."/>
            <person name="Kauserud H."/>
        </authorList>
    </citation>
    <scope>NUCLEOTIDE SEQUENCE</scope>
    <source>
        <strain evidence="1">CBHHK188m</strain>
    </source>
</reference>
<organism evidence="1 2">
    <name type="scientific">Mycena maculata</name>
    <dbReference type="NCBI Taxonomy" id="230809"/>
    <lineage>
        <taxon>Eukaryota</taxon>
        <taxon>Fungi</taxon>
        <taxon>Dikarya</taxon>
        <taxon>Basidiomycota</taxon>
        <taxon>Agaricomycotina</taxon>
        <taxon>Agaricomycetes</taxon>
        <taxon>Agaricomycetidae</taxon>
        <taxon>Agaricales</taxon>
        <taxon>Marasmiineae</taxon>
        <taxon>Mycenaceae</taxon>
        <taxon>Mycena</taxon>
    </lineage>
</organism>
<dbReference type="Proteomes" id="UP001215280">
    <property type="component" value="Unassembled WGS sequence"/>
</dbReference>
<name>A0AAD7J5V2_9AGAR</name>
<evidence type="ECO:0000313" key="1">
    <source>
        <dbReference type="EMBL" id="KAJ7757779.1"/>
    </source>
</evidence>
<proteinExistence type="predicted"/>
<sequence length="120" mass="13931">DHNLGVEALRHPNRYRKYHIPRAWRLCRFCQMDVEDESHAALVCTTHLSLTPLQADFLCDVFAIQPTLQHKALTQTAEAFLSRVLLDCMVTTRVAKFVYEVLQIYETQAMWVSPEHFNLG</sequence>
<dbReference type="AlphaFoldDB" id="A0AAD7J5V2"/>